<name>A0A1U6IJK0_9SPHN</name>
<dbReference type="Proteomes" id="UP000190989">
    <property type="component" value="Unassembled WGS sequence"/>
</dbReference>
<protein>
    <submittedName>
        <fullName evidence="4">Cytosine/adenosine deaminase</fullName>
    </submittedName>
</protein>
<dbReference type="NCBIfam" id="NF006056">
    <property type="entry name" value="PRK08204.1"/>
    <property type="match status" value="1"/>
</dbReference>
<dbReference type="InterPro" id="IPR011059">
    <property type="entry name" value="Metal-dep_hydrolase_composite"/>
</dbReference>
<dbReference type="GO" id="GO:0016810">
    <property type="term" value="F:hydrolase activity, acting on carbon-nitrogen (but not peptide) bonds"/>
    <property type="evidence" value="ECO:0007669"/>
    <property type="project" value="InterPro"/>
</dbReference>
<evidence type="ECO:0000259" key="3">
    <source>
        <dbReference type="Pfam" id="PF01979"/>
    </source>
</evidence>
<evidence type="ECO:0000313" key="5">
    <source>
        <dbReference type="Proteomes" id="UP000190989"/>
    </source>
</evidence>
<dbReference type="InterPro" id="IPR050287">
    <property type="entry name" value="MTA/SAH_deaminase"/>
</dbReference>
<gene>
    <name evidence="4" type="ORF">SAMN06295987_107136</name>
</gene>
<reference evidence="5" key="1">
    <citation type="submission" date="2017-02" db="EMBL/GenBank/DDBJ databases">
        <authorList>
            <person name="Varghese N."/>
            <person name="Submissions S."/>
        </authorList>
    </citation>
    <scope>NUCLEOTIDE SEQUENCE [LARGE SCALE GENOMIC DNA]</scope>
    <source>
        <strain evidence="5">SM117</strain>
    </source>
</reference>
<dbReference type="AlphaFoldDB" id="A0A1U6IJK0"/>
<evidence type="ECO:0000256" key="2">
    <source>
        <dbReference type="ARBA" id="ARBA00022801"/>
    </source>
</evidence>
<dbReference type="PANTHER" id="PTHR43794">
    <property type="entry name" value="AMINOHYDROLASE SSNA-RELATED"/>
    <property type="match status" value="1"/>
</dbReference>
<dbReference type="Gene3D" id="3.20.20.140">
    <property type="entry name" value="Metal-dependent hydrolases"/>
    <property type="match status" value="1"/>
</dbReference>
<keyword evidence="2" id="KW-0378">Hydrolase</keyword>
<dbReference type="InterPro" id="IPR032466">
    <property type="entry name" value="Metal_Hydrolase"/>
</dbReference>
<accession>A0A1U6IJK0</accession>
<dbReference type="SUPFAM" id="SSF51556">
    <property type="entry name" value="Metallo-dependent hydrolases"/>
    <property type="match status" value="1"/>
</dbReference>
<dbReference type="EMBL" id="FVZE01000007">
    <property type="protein sequence ID" value="SLK08157.1"/>
    <property type="molecule type" value="Genomic_DNA"/>
</dbReference>
<feature type="domain" description="Amidohydrolase-related" evidence="3">
    <location>
        <begin position="56"/>
        <end position="415"/>
    </location>
</feature>
<keyword evidence="5" id="KW-1185">Reference proteome</keyword>
<comment type="similarity">
    <text evidence="1">Belongs to the metallo-dependent hydrolases superfamily. ATZ/TRZ family.</text>
</comment>
<dbReference type="RefSeq" id="WP_079731488.1">
    <property type="nucleotide sequence ID" value="NZ_FVZE01000007.1"/>
</dbReference>
<evidence type="ECO:0000313" key="4">
    <source>
        <dbReference type="EMBL" id="SLK08157.1"/>
    </source>
</evidence>
<organism evidence="4 5">
    <name type="scientific">Novosphingobium mathurense</name>
    <dbReference type="NCBI Taxonomy" id="428990"/>
    <lineage>
        <taxon>Bacteria</taxon>
        <taxon>Pseudomonadati</taxon>
        <taxon>Pseudomonadota</taxon>
        <taxon>Alphaproteobacteria</taxon>
        <taxon>Sphingomonadales</taxon>
        <taxon>Sphingomonadaceae</taxon>
        <taxon>Novosphingobium</taxon>
    </lineage>
</organism>
<sequence length="445" mass="48090">MSADRLLIRGGRLITLADGQGDPPVGDVLVEGGKIVEIAPNIEAADVEVIDAAHMIVMPGFVDTHRHTWQTCVKYQFADTTPDKYFGGFLPERGPRYRPEDVYIANLLGALNGIDGGVTTLLDWSQIQNTPDHTDQAIQGLMDSGIRAIFGHSIPTIDWASWAIDSQRIHPSDIRRVRETTLSSDDSLVTLAMAGRGPEMAADGTWQADLALARELGIRSSIHMGAFPFNGEKGAISKMHSEGLLGDDLTFIHCCCCHDDEFKMMADHGVTASLGVNVEQNCIGIGDLPFDRLLAVGIEPSLSGDSEPLGASDMFTQMRQAVAYYRSWIGGGHSRVKDAPGFLSSRDALRFATLRGAEANGLAHKIGTLEVGKAADIILIRMTDINLVPTSDPVAAVVYGAHPANVDTVMVQGRVLKRHGKLLGHDLQKLRELAYASQKYVLGDD</sequence>
<dbReference type="PANTHER" id="PTHR43794:SF11">
    <property type="entry name" value="AMIDOHYDROLASE-RELATED DOMAIN-CONTAINING PROTEIN"/>
    <property type="match status" value="1"/>
</dbReference>
<evidence type="ECO:0000256" key="1">
    <source>
        <dbReference type="ARBA" id="ARBA00006745"/>
    </source>
</evidence>
<dbReference type="InterPro" id="IPR006680">
    <property type="entry name" value="Amidohydro-rel"/>
</dbReference>
<dbReference type="Pfam" id="PF01979">
    <property type="entry name" value="Amidohydro_1"/>
    <property type="match status" value="1"/>
</dbReference>
<dbReference type="SUPFAM" id="SSF51338">
    <property type="entry name" value="Composite domain of metallo-dependent hydrolases"/>
    <property type="match status" value="1"/>
</dbReference>
<dbReference type="STRING" id="428990.SAMN06295987_107136"/>
<dbReference type="Gene3D" id="2.30.40.10">
    <property type="entry name" value="Urease, subunit C, domain 1"/>
    <property type="match status" value="1"/>
</dbReference>
<proteinExistence type="inferred from homology"/>